<dbReference type="Proteomes" id="UP000076078">
    <property type="component" value="Unassembled WGS sequence"/>
</dbReference>
<dbReference type="SUPFAM" id="SSF52047">
    <property type="entry name" value="RNI-like"/>
    <property type="match status" value="1"/>
</dbReference>
<reference evidence="1 2" key="1">
    <citation type="submission" date="2015-12" db="EMBL/GenBank/DDBJ databases">
        <title>Dictyostelia acquired genes for synthesis and detection of signals that induce cell-type specialization by lateral gene transfer from prokaryotes.</title>
        <authorList>
            <person name="Gloeckner G."/>
            <person name="Schaap P."/>
        </authorList>
    </citation>
    <scope>NUCLEOTIDE SEQUENCE [LARGE SCALE GENOMIC DNA]</scope>
    <source>
        <strain evidence="1 2">TK</strain>
    </source>
</reference>
<dbReference type="InParanoid" id="A0A152A586"/>
<dbReference type="AlphaFoldDB" id="A0A152A586"/>
<comment type="caution">
    <text evidence="1">The sequence shown here is derived from an EMBL/GenBank/DDBJ whole genome shotgun (WGS) entry which is preliminary data.</text>
</comment>
<dbReference type="EMBL" id="LODT01000011">
    <property type="protein sequence ID" value="KYR01225.1"/>
    <property type="molecule type" value="Genomic_DNA"/>
</dbReference>
<organism evidence="1 2">
    <name type="scientific">Tieghemostelium lacteum</name>
    <name type="common">Slime mold</name>
    <name type="synonym">Dictyostelium lacteum</name>
    <dbReference type="NCBI Taxonomy" id="361077"/>
    <lineage>
        <taxon>Eukaryota</taxon>
        <taxon>Amoebozoa</taxon>
        <taxon>Evosea</taxon>
        <taxon>Eumycetozoa</taxon>
        <taxon>Dictyostelia</taxon>
        <taxon>Dictyosteliales</taxon>
        <taxon>Raperosteliaceae</taxon>
        <taxon>Tieghemostelium</taxon>
    </lineage>
</organism>
<evidence type="ECO:0008006" key="3">
    <source>
        <dbReference type="Google" id="ProtNLM"/>
    </source>
</evidence>
<proteinExistence type="predicted"/>
<sequence>MIKLPNIVMIKILSDLYLQLPLRTIRTVTFKKLAFVCKEWYYDFIPRFIKYPQNIHENYKRLLIDKKNRMNKNLMDIRFSYVLFNERDEVTKFFEEIGDKISSLSINNAEKYQQSLLPNLKTVHLQPVDQLDLQSISQSKGFTERFKELLHIVTLNFPLDISLIINPIKNIQELNIRGRGIATPILNLSSLVSLECLTKLYFESSFSQCDELIPFLETTKTLESLMIFIDDFDKITLLLNAISKIPSLRYLDLECKRRADPPPVPINTLIKMINNTKSLRNFIVGGFKISIDEKPIPVYNTSLVKFNLKSSEFVPRVPDNNQYLLWLWAVPSQISTLKCNVLNGSQLNIIRQHHTSLKKLYYSLLQESPDTFICDLLASPILTNCNFYFGSKNSPKSIEPVIHSVSISTSIKKLYIDSIEFRDNIYQLISETQSLTCIQIRNVLKSFDMSSTCKALITNQTLQEFYIYVIFAKDRESKDSYLQSLCNLIENNQNLQRIQIQAPRVNTLHDESDQYSQDAINQLHQTVHKHCEKLKLLKMGWQSNPDWVEFIQQKYLIETEY</sequence>
<accession>A0A152A586</accession>
<protein>
    <recommendedName>
        <fullName evidence="3">F-box domain-containing protein</fullName>
    </recommendedName>
</protein>
<gene>
    <name evidence="1" type="ORF">DLAC_02343</name>
</gene>
<evidence type="ECO:0000313" key="2">
    <source>
        <dbReference type="Proteomes" id="UP000076078"/>
    </source>
</evidence>
<evidence type="ECO:0000313" key="1">
    <source>
        <dbReference type="EMBL" id="KYR01225.1"/>
    </source>
</evidence>
<name>A0A152A586_TIELA</name>
<keyword evidence="2" id="KW-1185">Reference proteome</keyword>